<evidence type="ECO:0000256" key="1">
    <source>
        <dbReference type="ARBA" id="ARBA00006598"/>
    </source>
</evidence>
<accession>A0A484NWC0</accession>
<dbReference type="GO" id="GO:0003735">
    <property type="term" value="F:structural constituent of ribosome"/>
    <property type="evidence" value="ECO:0007669"/>
    <property type="project" value="InterPro"/>
</dbReference>
<dbReference type="InterPro" id="IPR001706">
    <property type="entry name" value="Ribosomal_bL35"/>
</dbReference>
<keyword evidence="2 4" id="KW-0689">Ribosomal protein</keyword>
<dbReference type="EMBL" id="CAADHY010000006">
    <property type="protein sequence ID" value="VFR16719.1"/>
    <property type="molecule type" value="Genomic_DNA"/>
</dbReference>
<dbReference type="PANTHER" id="PTHR33343:SF1">
    <property type="entry name" value="LARGE RIBOSOMAL SUBUNIT PROTEIN BL35M"/>
    <property type="match status" value="1"/>
</dbReference>
<dbReference type="Gene3D" id="4.10.410.60">
    <property type="match status" value="1"/>
</dbReference>
<dbReference type="InterPro" id="IPR021137">
    <property type="entry name" value="Ribosomal_bL35-like"/>
</dbReference>
<gene>
    <name evidence="4" type="ORF">AMP9_2434</name>
</gene>
<keyword evidence="3" id="KW-0687">Ribonucleoprotein</keyword>
<dbReference type="GO" id="GO:0022625">
    <property type="term" value="C:cytosolic large ribosomal subunit"/>
    <property type="evidence" value="ECO:0007669"/>
    <property type="project" value="TreeGrafter"/>
</dbReference>
<evidence type="ECO:0000313" key="4">
    <source>
        <dbReference type="EMBL" id="VFR16719.1"/>
    </source>
</evidence>
<protein>
    <submittedName>
        <fullName evidence="4">LSU ribosomal protein L35p</fullName>
    </submittedName>
</protein>
<organism evidence="4">
    <name type="scientific">plant metagenome</name>
    <dbReference type="NCBI Taxonomy" id="1297885"/>
    <lineage>
        <taxon>unclassified sequences</taxon>
        <taxon>metagenomes</taxon>
        <taxon>organismal metagenomes</taxon>
    </lineage>
</organism>
<dbReference type="GO" id="GO:0006412">
    <property type="term" value="P:translation"/>
    <property type="evidence" value="ECO:0007669"/>
    <property type="project" value="InterPro"/>
</dbReference>
<dbReference type="FunFam" id="4.10.410.60:FF:000001">
    <property type="entry name" value="50S ribosomal protein L35"/>
    <property type="match status" value="1"/>
</dbReference>
<dbReference type="InterPro" id="IPR037229">
    <property type="entry name" value="Ribosomal_bL35_sf"/>
</dbReference>
<comment type="similarity">
    <text evidence="1">Belongs to the bacterial ribosomal protein bL35 family.</text>
</comment>
<dbReference type="HAMAP" id="MF_00514">
    <property type="entry name" value="Ribosomal_bL35"/>
    <property type="match status" value="1"/>
</dbReference>
<reference evidence="4" key="1">
    <citation type="submission" date="2019-03" db="EMBL/GenBank/DDBJ databases">
        <authorList>
            <person name="Danneels B."/>
        </authorList>
    </citation>
    <scope>NUCLEOTIDE SEQUENCE</scope>
</reference>
<evidence type="ECO:0000256" key="2">
    <source>
        <dbReference type="ARBA" id="ARBA00022980"/>
    </source>
</evidence>
<dbReference type="PROSITE" id="PS00936">
    <property type="entry name" value="RIBOSOMAL_L35"/>
    <property type="match status" value="1"/>
</dbReference>
<name>A0A484NWC0_9ZZZZ</name>
<dbReference type="NCBIfam" id="TIGR00001">
    <property type="entry name" value="rpmI_bact"/>
    <property type="match status" value="1"/>
</dbReference>
<dbReference type="SUPFAM" id="SSF143034">
    <property type="entry name" value="L35p-like"/>
    <property type="match status" value="1"/>
</dbReference>
<dbReference type="PANTHER" id="PTHR33343">
    <property type="entry name" value="54S RIBOSOMAL PROTEIN BL35M"/>
    <property type="match status" value="1"/>
</dbReference>
<dbReference type="AlphaFoldDB" id="A0A484NWC0"/>
<dbReference type="InterPro" id="IPR018265">
    <property type="entry name" value="Ribosomal_bL35_CS"/>
</dbReference>
<sequence>MALVHQDLSAIRRQAPEAIIMEVVMPKMKTKKSAAKRFKVRGSGSIKRGQAFKRHILTKKTTKSKRQLRGSAAVHETNVASVRAMMPFA</sequence>
<evidence type="ECO:0000256" key="3">
    <source>
        <dbReference type="ARBA" id="ARBA00023274"/>
    </source>
</evidence>
<dbReference type="Pfam" id="PF01632">
    <property type="entry name" value="Ribosomal_L35p"/>
    <property type="match status" value="1"/>
</dbReference>
<proteinExistence type="inferred from homology"/>
<dbReference type="PRINTS" id="PR00064">
    <property type="entry name" value="RIBOSOMALL35"/>
</dbReference>